<organism evidence="5 6">
    <name type="scientific">Monoraphidium neglectum</name>
    <dbReference type="NCBI Taxonomy" id="145388"/>
    <lineage>
        <taxon>Eukaryota</taxon>
        <taxon>Viridiplantae</taxon>
        <taxon>Chlorophyta</taxon>
        <taxon>core chlorophytes</taxon>
        <taxon>Chlorophyceae</taxon>
        <taxon>CS clade</taxon>
        <taxon>Sphaeropleales</taxon>
        <taxon>Selenastraceae</taxon>
        <taxon>Monoraphidium</taxon>
    </lineage>
</organism>
<name>A0A0D2KEV9_9CHLO</name>
<dbReference type="PROSITE" id="PS50297">
    <property type="entry name" value="ANK_REP_REGION"/>
    <property type="match status" value="1"/>
</dbReference>
<dbReference type="Gene3D" id="1.25.40.20">
    <property type="entry name" value="Ankyrin repeat-containing domain"/>
    <property type="match status" value="1"/>
</dbReference>
<evidence type="ECO:0000256" key="4">
    <source>
        <dbReference type="SAM" id="MobiDB-lite"/>
    </source>
</evidence>
<dbReference type="Pfam" id="PF00023">
    <property type="entry name" value="Ank"/>
    <property type="match status" value="2"/>
</dbReference>
<dbReference type="InterPro" id="IPR050663">
    <property type="entry name" value="Ankyrin-SOCS_Box"/>
</dbReference>
<dbReference type="InterPro" id="IPR002110">
    <property type="entry name" value="Ankyrin_rpt"/>
</dbReference>
<dbReference type="Proteomes" id="UP000054498">
    <property type="component" value="Unassembled WGS sequence"/>
</dbReference>
<dbReference type="GeneID" id="25731029"/>
<sequence length="311" mass="31465">MHAAGAGCDRAVLALLLSAGANPRLMDDERRSALTFAVVAQRLQPLPRVDAAGRAPRHPRDSPSPPPPAAPAPDGAHGVDGAAAGGALQTHGGVLRVLLSYGALDLHPASINTRYPGLDGRGQLHVAVRRGDARAAEVLLASGADAGARDGAHGNAPLHYWGIPLAWDADAAHEIVEALLHHGADPNARNAAGLQPLDLACLSSHDPSAPGPRLDAAAAAAAASGAPAVAPRCVPIHALLVAHGAEHSRRFREAPTIVRTKSLSSVLFATASFGSIHGTRSNPRAAPPGAGLPPRAPARDAVSAPGARGAW</sequence>
<proteinExistence type="predicted"/>
<accession>A0A0D2KEV9</accession>
<gene>
    <name evidence="5" type="ORF">MNEG_13555</name>
</gene>
<dbReference type="EMBL" id="KK104115">
    <property type="protein sequence ID" value="KIY94408.1"/>
    <property type="molecule type" value="Genomic_DNA"/>
</dbReference>
<dbReference type="GO" id="GO:0045944">
    <property type="term" value="P:positive regulation of transcription by RNA polymerase II"/>
    <property type="evidence" value="ECO:0007669"/>
    <property type="project" value="TreeGrafter"/>
</dbReference>
<dbReference type="OrthoDB" id="541596at2759"/>
<dbReference type="KEGG" id="mng:MNEG_13555"/>
<dbReference type="GO" id="GO:0005634">
    <property type="term" value="C:nucleus"/>
    <property type="evidence" value="ECO:0007669"/>
    <property type="project" value="TreeGrafter"/>
</dbReference>
<feature type="repeat" description="ANK" evidence="3">
    <location>
        <begin position="119"/>
        <end position="151"/>
    </location>
</feature>
<dbReference type="PROSITE" id="PS50088">
    <property type="entry name" value="ANK_REPEAT"/>
    <property type="match status" value="2"/>
</dbReference>
<evidence type="ECO:0000256" key="2">
    <source>
        <dbReference type="ARBA" id="ARBA00023043"/>
    </source>
</evidence>
<dbReference type="SUPFAM" id="SSF48403">
    <property type="entry name" value="Ankyrin repeat"/>
    <property type="match status" value="1"/>
</dbReference>
<feature type="compositionally biased region" description="Low complexity" evidence="4">
    <location>
        <begin position="72"/>
        <end position="84"/>
    </location>
</feature>
<feature type="region of interest" description="Disordered" evidence="4">
    <location>
        <begin position="47"/>
        <end position="84"/>
    </location>
</feature>
<evidence type="ECO:0000256" key="1">
    <source>
        <dbReference type="ARBA" id="ARBA00022737"/>
    </source>
</evidence>
<dbReference type="PANTHER" id="PTHR24193">
    <property type="entry name" value="ANKYRIN REPEAT PROTEIN"/>
    <property type="match status" value="1"/>
</dbReference>
<feature type="compositionally biased region" description="Pro residues" evidence="4">
    <location>
        <begin position="62"/>
        <end position="71"/>
    </location>
</feature>
<protein>
    <submittedName>
        <fullName evidence="5">Uncharacterized protein</fullName>
    </submittedName>
</protein>
<dbReference type="AlphaFoldDB" id="A0A0D2KEV9"/>
<keyword evidence="6" id="KW-1185">Reference proteome</keyword>
<feature type="repeat" description="ANK" evidence="3">
    <location>
        <begin position="153"/>
        <end position="191"/>
    </location>
</feature>
<dbReference type="GO" id="GO:0000976">
    <property type="term" value="F:transcription cis-regulatory region binding"/>
    <property type="evidence" value="ECO:0007669"/>
    <property type="project" value="TreeGrafter"/>
</dbReference>
<evidence type="ECO:0000313" key="6">
    <source>
        <dbReference type="Proteomes" id="UP000054498"/>
    </source>
</evidence>
<evidence type="ECO:0000256" key="3">
    <source>
        <dbReference type="PROSITE-ProRule" id="PRU00023"/>
    </source>
</evidence>
<feature type="region of interest" description="Disordered" evidence="4">
    <location>
        <begin position="277"/>
        <end position="311"/>
    </location>
</feature>
<reference evidence="5 6" key="1">
    <citation type="journal article" date="2013" name="BMC Genomics">
        <title>Reconstruction of the lipid metabolism for the microalga Monoraphidium neglectum from its genome sequence reveals characteristics suitable for biofuel production.</title>
        <authorList>
            <person name="Bogen C."/>
            <person name="Al-Dilaimi A."/>
            <person name="Albersmeier A."/>
            <person name="Wichmann J."/>
            <person name="Grundmann M."/>
            <person name="Rupp O."/>
            <person name="Lauersen K.J."/>
            <person name="Blifernez-Klassen O."/>
            <person name="Kalinowski J."/>
            <person name="Goesmann A."/>
            <person name="Mussgnug J.H."/>
            <person name="Kruse O."/>
        </authorList>
    </citation>
    <scope>NUCLEOTIDE SEQUENCE [LARGE SCALE GENOMIC DNA]</scope>
    <source>
        <strain evidence="5 6">SAG 48.87</strain>
    </source>
</reference>
<evidence type="ECO:0000313" key="5">
    <source>
        <dbReference type="EMBL" id="KIY94408.1"/>
    </source>
</evidence>
<keyword evidence="1" id="KW-0677">Repeat</keyword>
<dbReference type="RefSeq" id="XP_013893428.1">
    <property type="nucleotide sequence ID" value="XM_014037974.1"/>
</dbReference>
<dbReference type="PANTHER" id="PTHR24193:SF121">
    <property type="entry name" value="ADA2A-CONTAINING COMPLEX COMPONENT 3, ISOFORM D"/>
    <property type="match status" value="1"/>
</dbReference>
<keyword evidence="2 3" id="KW-0040">ANK repeat</keyword>
<dbReference type="InterPro" id="IPR036770">
    <property type="entry name" value="Ankyrin_rpt-contain_sf"/>
</dbReference>
<dbReference type="STRING" id="145388.A0A0D2KEV9"/>